<dbReference type="Proteomes" id="UP000186102">
    <property type="component" value="Unassembled WGS sequence"/>
</dbReference>
<dbReference type="Pfam" id="PF04392">
    <property type="entry name" value="ABC_sub_bind"/>
    <property type="match status" value="1"/>
</dbReference>
<organism evidence="1 2">
    <name type="scientific">Desulfosporosinus metallidurans</name>
    <dbReference type="NCBI Taxonomy" id="1888891"/>
    <lineage>
        <taxon>Bacteria</taxon>
        <taxon>Bacillati</taxon>
        <taxon>Bacillota</taxon>
        <taxon>Clostridia</taxon>
        <taxon>Eubacteriales</taxon>
        <taxon>Desulfitobacteriaceae</taxon>
        <taxon>Desulfosporosinus</taxon>
    </lineage>
</organism>
<dbReference type="PANTHER" id="PTHR35271">
    <property type="entry name" value="ABC TRANSPORTER, SUBSTRATE-BINDING LIPOPROTEIN-RELATED"/>
    <property type="match status" value="1"/>
</dbReference>
<dbReference type="AlphaFoldDB" id="A0A1Q8QJZ2"/>
<dbReference type="PANTHER" id="PTHR35271:SF1">
    <property type="entry name" value="ABC TRANSPORTER, SUBSTRATE-BINDING LIPOPROTEIN"/>
    <property type="match status" value="1"/>
</dbReference>
<comment type="caution">
    <text evidence="1">The sequence shown here is derived from an EMBL/GenBank/DDBJ whole genome shotgun (WGS) entry which is preliminary data.</text>
</comment>
<sequence length="354" mass="37545">MKHFLRRCIFYARNYEGGMTVKKLLAFGLSLLLLLSLVGCGATKSGATGATSTATGEKKAIKIGIVQIVEHPALDAARQGFLETLKENGYEEGKNLTVDYQNAQGDQSVLQSIAQKFSSAKLDLVLAIATPSAQAMASASKDIPILITAVTDPVEAKLVNSMDKPGKNVTGTTDMNPLKEQFALMKQLVPSVKKVGVIYNAGEVNSQVQVAMAKKVAADLGLTIVEATVTTSADVLQASQSLVGKVDTIYVPTDNMVVSAAQSVVQVANKNKIPIISGESSVVDKGALATIGINYKKLGKQTGEMALRVFKGEKPQDMPIESQKEFDTVLNKATITLLGLTVPDDVLKKATFAK</sequence>
<reference evidence="1 2" key="1">
    <citation type="submission" date="2016-09" db="EMBL/GenBank/DDBJ databases">
        <title>Complete genome of Desulfosporosinus sp. OL.</title>
        <authorList>
            <person name="Mardanov A."/>
            <person name="Beletsky A."/>
            <person name="Panova A."/>
            <person name="Karnachuk O."/>
            <person name="Ravin N."/>
        </authorList>
    </citation>
    <scope>NUCLEOTIDE SEQUENCE [LARGE SCALE GENOMIC DNA]</scope>
    <source>
        <strain evidence="1 2">OL</strain>
    </source>
</reference>
<dbReference type="SUPFAM" id="SSF53822">
    <property type="entry name" value="Periplasmic binding protein-like I"/>
    <property type="match status" value="1"/>
</dbReference>
<dbReference type="InterPro" id="IPR007487">
    <property type="entry name" value="ABC_transpt-TYRBP-like"/>
</dbReference>
<dbReference type="InterPro" id="IPR028082">
    <property type="entry name" value="Peripla_BP_I"/>
</dbReference>
<dbReference type="Gene3D" id="3.40.50.2300">
    <property type="match status" value="2"/>
</dbReference>
<evidence type="ECO:0000313" key="2">
    <source>
        <dbReference type="Proteomes" id="UP000186102"/>
    </source>
</evidence>
<dbReference type="OrthoDB" id="9776955at2"/>
<dbReference type="EMBL" id="MLBF01000054">
    <property type="protein sequence ID" value="OLN27645.1"/>
    <property type="molecule type" value="Genomic_DNA"/>
</dbReference>
<keyword evidence="2" id="KW-1185">Reference proteome</keyword>
<evidence type="ECO:0000313" key="1">
    <source>
        <dbReference type="EMBL" id="OLN27645.1"/>
    </source>
</evidence>
<name>A0A1Q8QJZ2_9FIRM</name>
<proteinExistence type="predicted"/>
<protein>
    <submittedName>
        <fullName evidence="1">ABC transporter substrate-binding protein</fullName>
    </submittedName>
</protein>
<gene>
    <name evidence="1" type="ORF">DSOL_4442</name>
</gene>
<dbReference type="STRING" id="1888891.DSOL_4442"/>
<accession>A0A1Q8QJZ2</accession>
<dbReference type="CDD" id="cd06325">
    <property type="entry name" value="PBP1_ABC_unchar_transporter"/>
    <property type="match status" value="1"/>
</dbReference>